<gene>
    <name evidence="2" type="ORF">KIN20_011266</name>
</gene>
<evidence type="ECO:0000313" key="2">
    <source>
        <dbReference type="EMBL" id="KAJ1354353.1"/>
    </source>
</evidence>
<organism evidence="2 3">
    <name type="scientific">Parelaphostrongylus tenuis</name>
    <name type="common">Meningeal worm</name>
    <dbReference type="NCBI Taxonomy" id="148309"/>
    <lineage>
        <taxon>Eukaryota</taxon>
        <taxon>Metazoa</taxon>
        <taxon>Ecdysozoa</taxon>
        <taxon>Nematoda</taxon>
        <taxon>Chromadorea</taxon>
        <taxon>Rhabditida</taxon>
        <taxon>Rhabditina</taxon>
        <taxon>Rhabditomorpha</taxon>
        <taxon>Strongyloidea</taxon>
        <taxon>Metastrongylidae</taxon>
        <taxon>Parelaphostrongylus</taxon>
    </lineage>
</organism>
<feature type="region of interest" description="Disordered" evidence="1">
    <location>
        <begin position="40"/>
        <end position="64"/>
    </location>
</feature>
<accession>A0AAD5MCK7</accession>
<dbReference type="EMBL" id="JAHQIW010002030">
    <property type="protein sequence ID" value="KAJ1354353.1"/>
    <property type="molecule type" value="Genomic_DNA"/>
</dbReference>
<protein>
    <submittedName>
        <fullName evidence="2">Uncharacterized protein</fullName>
    </submittedName>
</protein>
<proteinExistence type="predicted"/>
<name>A0AAD5MCK7_PARTN</name>
<sequence>MGEEFEKQLNELKKNISALETSEELDFSWGIDLVKDRHTREPDQKLALSSHTQVEEGTRNSSQR</sequence>
<comment type="caution">
    <text evidence="2">The sequence shown here is derived from an EMBL/GenBank/DDBJ whole genome shotgun (WGS) entry which is preliminary data.</text>
</comment>
<evidence type="ECO:0000256" key="1">
    <source>
        <dbReference type="SAM" id="MobiDB-lite"/>
    </source>
</evidence>
<evidence type="ECO:0000313" key="3">
    <source>
        <dbReference type="Proteomes" id="UP001196413"/>
    </source>
</evidence>
<keyword evidence="3" id="KW-1185">Reference proteome</keyword>
<reference evidence="2" key="1">
    <citation type="submission" date="2021-06" db="EMBL/GenBank/DDBJ databases">
        <title>Parelaphostrongylus tenuis whole genome reference sequence.</title>
        <authorList>
            <person name="Garwood T.J."/>
            <person name="Larsen P.A."/>
            <person name="Fountain-Jones N.M."/>
            <person name="Garbe J.R."/>
            <person name="Macchietto M.G."/>
            <person name="Kania S.A."/>
            <person name="Gerhold R.W."/>
            <person name="Richards J.E."/>
            <person name="Wolf T.M."/>
        </authorList>
    </citation>
    <scope>NUCLEOTIDE SEQUENCE</scope>
    <source>
        <strain evidence="2">MNPRO001-30</strain>
        <tissue evidence="2">Meninges</tissue>
    </source>
</reference>
<dbReference type="Proteomes" id="UP001196413">
    <property type="component" value="Unassembled WGS sequence"/>
</dbReference>
<dbReference type="AlphaFoldDB" id="A0AAD5MCK7"/>